<dbReference type="Proteomes" id="UP000238157">
    <property type="component" value="Unassembled WGS sequence"/>
</dbReference>
<sequence length="354" mass="39624">MEMLKRLLYILLIIPLSCVDPYTLELERGEQLLTVDGFITTEPGPHRIRLTRTDTYGSVFEGLIRPVRLATVNVRDSEGMVTFLTEVEAGVYETPAGFKAKVGLSYTLQLRLIEGREYTSFPEKVNQVAPIDQVSIRTVEIATDDRLEQRVGVQLIAHFKDPGDQANNYYWRTAPGSFVLVANPELYTNPPTHPSDPRGPAPKDCCAICYLVESSRSQNFTIASDESFNGLETRLPVAFIEDNGLRFKDTYRAEIQQMGISQEAFRFLRLIEQQLSITGSVFDQPPANIRGNIISLDNPDETVLGYFIAADVATSELYIESDDLDIKATPRIIPDDCRTVPGATLSPPSNWLRN</sequence>
<evidence type="ECO:0000313" key="1">
    <source>
        <dbReference type="EMBL" id="PRY86604.1"/>
    </source>
</evidence>
<proteinExistence type="predicted"/>
<dbReference type="AlphaFoldDB" id="A0A2T0WJ94"/>
<dbReference type="EMBL" id="PVTR01000008">
    <property type="protein sequence ID" value="PRY86604.1"/>
    <property type="molecule type" value="Genomic_DNA"/>
</dbReference>
<dbReference type="InterPro" id="IPR025345">
    <property type="entry name" value="DUF4249"/>
</dbReference>
<protein>
    <submittedName>
        <fullName evidence="1">Uncharacterized protein DUF4249</fullName>
    </submittedName>
</protein>
<reference evidence="1 2" key="1">
    <citation type="submission" date="2018-03" db="EMBL/GenBank/DDBJ databases">
        <title>Genomic Encyclopedia of Archaeal and Bacterial Type Strains, Phase II (KMG-II): from individual species to whole genera.</title>
        <authorList>
            <person name="Goeker M."/>
        </authorList>
    </citation>
    <scope>NUCLEOTIDE SEQUENCE [LARGE SCALE GENOMIC DNA]</scope>
    <source>
        <strain evidence="1 2">DSM 27929</strain>
    </source>
</reference>
<dbReference type="Pfam" id="PF14054">
    <property type="entry name" value="DUF4249"/>
    <property type="match status" value="1"/>
</dbReference>
<accession>A0A2T0WJ94</accession>
<name>A0A2T0WJ94_9BACT</name>
<gene>
    <name evidence="1" type="ORF">CLW00_10891</name>
</gene>
<organism evidence="1 2">
    <name type="scientific">Mongoliibacter ruber</name>
    <dbReference type="NCBI Taxonomy" id="1750599"/>
    <lineage>
        <taxon>Bacteria</taxon>
        <taxon>Pseudomonadati</taxon>
        <taxon>Bacteroidota</taxon>
        <taxon>Cytophagia</taxon>
        <taxon>Cytophagales</taxon>
        <taxon>Cyclobacteriaceae</taxon>
        <taxon>Mongoliibacter</taxon>
    </lineage>
</organism>
<keyword evidence="2" id="KW-1185">Reference proteome</keyword>
<comment type="caution">
    <text evidence="1">The sequence shown here is derived from an EMBL/GenBank/DDBJ whole genome shotgun (WGS) entry which is preliminary data.</text>
</comment>
<evidence type="ECO:0000313" key="2">
    <source>
        <dbReference type="Proteomes" id="UP000238157"/>
    </source>
</evidence>